<evidence type="ECO:0000313" key="2">
    <source>
        <dbReference type="EMBL" id="ORX52541.1"/>
    </source>
</evidence>
<proteinExistence type="predicted"/>
<feature type="transmembrane region" description="Helical" evidence="1">
    <location>
        <begin position="38"/>
        <end position="57"/>
    </location>
</feature>
<sequence length="200" mass="23790">MNYSISIQEDEKRKFSLPTVSKCCCCCYTINLKYAVRIFSIALITWYLILSICHSYLTYEEISFITTTAYLIVVISLIIFLIGTIKNKLFLLKQCQYIYFIYLIFSIYNAIQHIIFVFKKESYDIINSGINELLKGKVLAQDTKENYIKIYQCSYTTIALFMLALYFYFYLVMYSYNQEIKKIIEIQKQQEYSITLARYI</sequence>
<dbReference type="AlphaFoldDB" id="A0A1Y1VDA6"/>
<keyword evidence="1" id="KW-0472">Membrane</keyword>
<feature type="transmembrane region" description="Helical" evidence="1">
    <location>
        <begin position="63"/>
        <end position="85"/>
    </location>
</feature>
<comment type="caution">
    <text evidence="2">The sequence shown here is derived from an EMBL/GenBank/DDBJ whole genome shotgun (WGS) entry which is preliminary data.</text>
</comment>
<evidence type="ECO:0000256" key="1">
    <source>
        <dbReference type="SAM" id="Phobius"/>
    </source>
</evidence>
<keyword evidence="1" id="KW-1133">Transmembrane helix</keyword>
<accession>A0A1Y1VDA6</accession>
<evidence type="ECO:0008006" key="4">
    <source>
        <dbReference type="Google" id="ProtNLM"/>
    </source>
</evidence>
<keyword evidence="3" id="KW-1185">Reference proteome</keyword>
<feature type="transmembrane region" description="Helical" evidence="1">
    <location>
        <begin position="155"/>
        <end position="176"/>
    </location>
</feature>
<reference evidence="2 3" key="1">
    <citation type="submission" date="2016-08" db="EMBL/GenBank/DDBJ databases">
        <title>Genomes of anaerobic fungi encode conserved fungal cellulosomes for biomass hydrolysis.</title>
        <authorList>
            <consortium name="DOE Joint Genome Institute"/>
            <person name="Haitjema C.H."/>
            <person name="Gilmore S.P."/>
            <person name="Henske J.K."/>
            <person name="Solomon K.V."/>
            <person name="De Groot R."/>
            <person name="Kuo A."/>
            <person name="Mondo S.J."/>
            <person name="Salamov A.A."/>
            <person name="Labutti K."/>
            <person name="Zhao Z."/>
            <person name="Chiniquy J."/>
            <person name="Barry K."/>
            <person name="Brewer H.M."/>
            <person name="Purvine S.O."/>
            <person name="Wright A.T."/>
            <person name="Boxma B."/>
            <person name="Van Alen T."/>
            <person name="Hackstein J.H."/>
            <person name="Baker S.E."/>
            <person name="Grigoriev I.V."/>
            <person name="O'Malley M.A."/>
        </authorList>
    </citation>
    <scope>NUCLEOTIDE SEQUENCE [LARGE SCALE GENOMIC DNA]</scope>
    <source>
        <strain evidence="3">finn</strain>
    </source>
</reference>
<organism evidence="2 3">
    <name type="scientific">Piromyces finnis</name>
    <dbReference type="NCBI Taxonomy" id="1754191"/>
    <lineage>
        <taxon>Eukaryota</taxon>
        <taxon>Fungi</taxon>
        <taxon>Fungi incertae sedis</taxon>
        <taxon>Chytridiomycota</taxon>
        <taxon>Chytridiomycota incertae sedis</taxon>
        <taxon>Neocallimastigomycetes</taxon>
        <taxon>Neocallimastigales</taxon>
        <taxon>Neocallimastigaceae</taxon>
        <taxon>Piromyces</taxon>
    </lineage>
</organism>
<feature type="transmembrane region" description="Helical" evidence="1">
    <location>
        <begin position="97"/>
        <end position="118"/>
    </location>
</feature>
<reference evidence="2 3" key="2">
    <citation type="submission" date="2016-08" db="EMBL/GenBank/DDBJ databases">
        <title>Pervasive Adenine N6-methylation of Active Genes in Fungi.</title>
        <authorList>
            <consortium name="DOE Joint Genome Institute"/>
            <person name="Mondo S.J."/>
            <person name="Dannebaum R.O."/>
            <person name="Kuo R.C."/>
            <person name="Labutti K."/>
            <person name="Haridas S."/>
            <person name="Kuo A."/>
            <person name="Salamov A."/>
            <person name="Ahrendt S.R."/>
            <person name="Lipzen A."/>
            <person name="Sullivan W."/>
            <person name="Andreopoulos W.B."/>
            <person name="Clum A."/>
            <person name="Lindquist E."/>
            <person name="Daum C."/>
            <person name="Ramamoorthy G.K."/>
            <person name="Gryganskyi A."/>
            <person name="Culley D."/>
            <person name="Magnuson J.K."/>
            <person name="James T.Y."/>
            <person name="O'Malley M.A."/>
            <person name="Stajich J.E."/>
            <person name="Spatafora J.W."/>
            <person name="Visel A."/>
            <person name="Grigoriev I.V."/>
        </authorList>
    </citation>
    <scope>NUCLEOTIDE SEQUENCE [LARGE SCALE GENOMIC DNA]</scope>
    <source>
        <strain evidence="3">finn</strain>
    </source>
</reference>
<keyword evidence="1" id="KW-0812">Transmembrane</keyword>
<dbReference type="Proteomes" id="UP000193719">
    <property type="component" value="Unassembled WGS sequence"/>
</dbReference>
<gene>
    <name evidence="2" type="ORF">BCR36DRAFT_411436</name>
</gene>
<dbReference type="EMBL" id="MCFH01000015">
    <property type="protein sequence ID" value="ORX52541.1"/>
    <property type="molecule type" value="Genomic_DNA"/>
</dbReference>
<name>A0A1Y1VDA6_9FUNG</name>
<protein>
    <recommendedName>
        <fullName evidence="4">Transmembrane protein</fullName>
    </recommendedName>
</protein>
<evidence type="ECO:0000313" key="3">
    <source>
        <dbReference type="Proteomes" id="UP000193719"/>
    </source>
</evidence>